<keyword evidence="1" id="KW-0472">Membrane</keyword>
<reference evidence="2 3" key="1">
    <citation type="submission" date="2015-12" db="EMBL/GenBank/DDBJ databases">
        <title>Genome sequence of Corynebacterium AS 1.542.</title>
        <authorList>
            <person name="Yang J."/>
            <person name="Yang S."/>
        </authorList>
    </citation>
    <scope>NUCLEOTIDE SEQUENCE [LARGE SCALE GENOMIC DNA]</scope>
    <source>
        <strain evidence="2 3">AS 1.542</strain>
    </source>
</reference>
<dbReference type="Proteomes" id="UP000186091">
    <property type="component" value="Unassembled WGS sequence"/>
</dbReference>
<evidence type="ECO:0008006" key="4">
    <source>
        <dbReference type="Google" id="ProtNLM"/>
    </source>
</evidence>
<evidence type="ECO:0000313" key="3">
    <source>
        <dbReference type="Proteomes" id="UP000186091"/>
    </source>
</evidence>
<name>A0AB36IE54_CORGT</name>
<feature type="transmembrane region" description="Helical" evidence="1">
    <location>
        <begin position="40"/>
        <end position="59"/>
    </location>
</feature>
<feature type="transmembrane region" description="Helical" evidence="1">
    <location>
        <begin position="14"/>
        <end position="34"/>
    </location>
</feature>
<protein>
    <recommendedName>
        <fullName evidence="4">SPW repeat-containing protein</fullName>
    </recommendedName>
</protein>
<keyword evidence="1" id="KW-0812">Transmembrane</keyword>
<evidence type="ECO:0000313" key="2">
    <source>
        <dbReference type="EMBL" id="OKX83385.1"/>
    </source>
</evidence>
<comment type="caution">
    <text evidence="2">The sequence shown here is derived from an EMBL/GenBank/DDBJ whole genome shotgun (WGS) entry which is preliminary data.</text>
</comment>
<dbReference type="EMBL" id="LOQT01000012">
    <property type="protein sequence ID" value="OKX83385.1"/>
    <property type="molecule type" value="Genomic_DNA"/>
</dbReference>
<keyword evidence="1" id="KW-1133">Transmembrane helix</keyword>
<gene>
    <name evidence="2" type="ORF">AUP69_03415</name>
</gene>
<proteinExistence type="predicted"/>
<accession>A0AB36IE54</accession>
<organism evidence="2 3">
    <name type="scientific">Corynebacterium glutamicum</name>
    <name type="common">Brevibacterium saccharolyticum</name>
    <dbReference type="NCBI Taxonomy" id="1718"/>
    <lineage>
        <taxon>Bacteria</taxon>
        <taxon>Bacillati</taxon>
        <taxon>Actinomycetota</taxon>
        <taxon>Actinomycetes</taxon>
        <taxon>Mycobacteriales</taxon>
        <taxon>Corynebacteriaceae</taxon>
        <taxon>Corynebacterium</taxon>
    </lineage>
</organism>
<evidence type="ECO:0000256" key="1">
    <source>
        <dbReference type="SAM" id="Phobius"/>
    </source>
</evidence>
<feature type="transmembrane region" description="Helical" evidence="1">
    <location>
        <begin position="71"/>
        <end position="88"/>
    </location>
</feature>
<feature type="transmembrane region" description="Helical" evidence="1">
    <location>
        <begin position="94"/>
        <end position="115"/>
    </location>
</feature>
<sequence>MYGRGMPKLSSPKVWNLVAIIVLGGMATEQILGFRDNNPTALVMWISSAIAIGAVAWGLSNYKKPCNWFIPRLYAFAAVPNLMLFFDAQSWTKFWGGLAGAVIFTLILSGFLAPYKDFHKSPKRK</sequence>
<dbReference type="AlphaFoldDB" id="A0AB36IE54"/>